<protein>
    <submittedName>
        <fullName evidence="1">Isoprenoid biosynthesis glyoxalase ElbB</fullName>
        <ecNumber evidence="1">4.2.1.-</ecNumber>
    </submittedName>
</protein>
<dbReference type="GO" id="GO:0016829">
    <property type="term" value="F:lyase activity"/>
    <property type="evidence" value="ECO:0007669"/>
    <property type="project" value="UniProtKB-KW"/>
</dbReference>
<keyword evidence="1" id="KW-0456">Lyase</keyword>
<dbReference type="PANTHER" id="PTHR10224:SF12">
    <property type="entry name" value="GLYOXALASE ELBB"/>
    <property type="match status" value="1"/>
</dbReference>
<evidence type="ECO:0000313" key="2">
    <source>
        <dbReference type="Proteomes" id="UP000824107"/>
    </source>
</evidence>
<evidence type="ECO:0000313" key="1">
    <source>
        <dbReference type="EMBL" id="HIU52818.1"/>
    </source>
</evidence>
<dbReference type="EC" id="4.2.1.-" evidence="1"/>
<organism evidence="1 2">
    <name type="scientific">Candidatus Scatocola faecipullorum</name>
    <dbReference type="NCBI Taxonomy" id="2840917"/>
    <lineage>
        <taxon>Bacteria</taxon>
        <taxon>Pseudomonadati</taxon>
        <taxon>Pseudomonadota</taxon>
        <taxon>Alphaproteobacteria</taxon>
        <taxon>Rhodospirillales</taxon>
        <taxon>Rhodospirillaceae</taxon>
        <taxon>Rhodospirillaceae incertae sedis</taxon>
        <taxon>Candidatus Scatocola</taxon>
    </lineage>
</organism>
<dbReference type="AlphaFoldDB" id="A0A9D1M3A8"/>
<reference evidence="1" key="2">
    <citation type="journal article" date="2021" name="PeerJ">
        <title>Extensive microbial diversity within the chicken gut microbiome revealed by metagenomics and culture.</title>
        <authorList>
            <person name="Gilroy R."/>
            <person name="Ravi A."/>
            <person name="Getino M."/>
            <person name="Pursley I."/>
            <person name="Horton D.L."/>
            <person name="Alikhan N.F."/>
            <person name="Baker D."/>
            <person name="Gharbi K."/>
            <person name="Hall N."/>
            <person name="Watson M."/>
            <person name="Adriaenssens E.M."/>
            <person name="Foster-Nyarko E."/>
            <person name="Jarju S."/>
            <person name="Secka A."/>
            <person name="Antonio M."/>
            <person name="Oren A."/>
            <person name="Chaudhuri R.R."/>
            <person name="La Ragione R."/>
            <person name="Hildebrand F."/>
            <person name="Pallen M.J."/>
        </authorList>
    </citation>
    <scope>NUCLEOTIDE SEQUENCE</scope>
    <source>
        <strain evidence="1">ChiW3-316</strain>
    </source>
</reference>
<comment type="caution">
    <text evidence="1">The sequence shown here is derived from an EMBL/GenBank/DDBJ whole genome shotgun (WGS) entry which is preliminary data.</text>
</comment>
<gene>
    <name evidence="1" type="primary">elbB</name>
    <name evidence="1" type="ORF">IAD20_01915</name>
</gene>
<dbReference type="InterPro" id="IPR029062">
    <property type="entry name" value="Class_I_gatase-like"/>
</dbReference>
<name>A0A9D1M3A8_9PROT</name>
<proteinExistence type="predicted"/>
<dbReference type="Gene3D" id="3.40.50.880">
    <property type="match status" value="1"/>
</dbReference>
<dbReference type="EMBL" id="DVNC01000019">
    <property type="protein sequence ID" value="HIU52818.1"/>
    <property type="molecule type" value="Genomic_DNA"/>
</dbReference>
<accession>A0A9D1M3A8</accession>
<sequence>MNSAPRFAVVLSGCGVFDGSEIHEAVLTMLAIDEAGGEYRCFAPNTWQAKTVDHFTGQAIALAGDDDNRNVLAESARIARGDVKDLAEFDPKEFDAIVFPGGFGAAMNWSNFAVKGPDCEINKEVEKAIRAAYENGLVIGAMCIAPVVIARVLGKHKIAVTIGTDPAIGAGIEKMGAVHEPKGMLDVCVDEDNKIVTTPAYMLGKTIKDIRRGTQNLIDEIINLID</sequence>
<dbReference type="NCBIfam" id="NF008747">
    <property type="entry name" value="PRK11780.1"/>
    <property type="match status" value="1"/>
</dbReference>
<dbReference type="Proteomes" id="UP000824107">
    <property type="component" value="Unassembled WGS sequence"/>
</dbReference>
<reference evidence="1" key="1">
    <citation type="submission" date="2020-10" db="EMBL/GenBank/DDBJ databases">
        <authorList>
            <person name="Gilroy R."/>
        </authorList>
    </citation>
    <scope>NUCLEOTIDE SEQUENCE</scope>
    <source>
        <strain evidence="1">ChiW3-316</strain>
    </source>
</reference>
<dbReference type="SUPFAM" id="SSF52317">
    <property type="entry name" value="Class I glutamine amidotransferase-like"/>
    <property type="match status" value="1"/>
</dbReference>
<dbReference type="PANTHER" id="PTHR10224">
    <property type="entry name" value="ES1 PROTEIN HOMOLOG, MITOCHONDRIAL"/>
    <property type="match status" value="1"/>
</dbReference>